<dbReference type="InterPro" id="IPR036397">
    <property type="entry name" value="RNaseH_sf"/>
</dbReference>
<dbReference type="EMBL" id="ANMG01000126">
    <property type="protein sequence ID" value="EMD21702.1"/>
    <property type="molecule type" value="Genomic_DNA"/>
</dbReference>
<dbReference type="NCBIfam" id="NF033516">
    <property type="entry name" value="transpos_IS3"/>
    <property type="match status" value="1"/>
</dbReference>
<dbReference type="InterPro" id="IPR012337">
    <property type="entry name" value="RNaseH-like_sf"/>
</dbReference>
<protein>
    <submittedName>
        <fullName evidence="3">Mobile element protein</fullName>
    </submittedName>
</protein>
<dbReference type="Pfam" id="PF13276">
    <property type="entry name" value="HTH_21"/>
    <property type="match status" value="1"/>
</dbReference>
<feature type="domain" description="Integrase catalytic" evidence="2">
    <location>
        <begin position="57"/>
        <end position="221"/>
    </location>
</feature>
<proteinExistence type="predicted"/>
<dbReference type="Gene3D" id="3.30.420.10">
    <property type="entry name" value="Ribonuclease H-like superfamily/Ribonuclease H"/>
    <property type="match status" value="1"/>
</dbReference>
<dbReference type="InterPro" id="IPR025948">
    <property type="entry name" value="HTH-like_dom"/>
</dbReference>
<comment type="function">
    <text evidence="1">Involved in the transposition of the insertion sequence.</text>
</comment>
<dbReference type="PANTHER" id="PTHR46889">
    <property type="entry name" value="TRANSPOSASE INSF FOR INSERTION SEQUENCE IS3B-RELATED"/>
    <property type="match status" value="1"/>
</dbReference>
<reference evidence="3 4" key="1">
    <citation type="submission" date="2012-10" db="EMBL/GenBank/DDBJ databases">
        <title>Genome assembly of Amycolatopsis azurea DSM 43854.</title>
        <authorList>
            <person name="Khatri I."/>
            <person name="Kaur I."/>
            <person name="Subramanian S."/>
            <person name="Mayilraj S."/>
        </authorList>
    </citation>
    <scope>NUCLEOTIDE SEQUENCE [LARGE SCALE GENOMIC DNA]</scope>
    <source>
        <strain evidence="3 4">DSM 43854</strain>
    </source>
</reference>
<sequence>MHAELTLGIGLPVNRKRVERLMREAGIQGLYRRRRSWTTVRDPHADPSPDLVNRQFAVDSPDRLWITDITEHPTEEGKLYCAAVMDAYSRLIIGWSIAHHMRTELVTDALGMAILRRNPEDNTTILHSDHGSQYTSWAFGQRLRAAGLLASMGTIGDCYDNAMMESFWGTLQLEILDTKQWTTRDQLANAIFEWIECWYNPKRRHSSIGMHAPVTFEALHTPPDATT</sequence>
<evidence type="ECO:0000313" key="4">
    <source>
        <dbReference type="Proteomes" id="UP000014137"/>
    </source>
</evidence>
<dbReference type="Proteomes" id="UP000014137">
    <property type="component" value="Unassembled WGS sequence"/>
</dbReference>
<dbReference type="Pfam" id="PF13333">
    <property type="entry name" value="rve_2"/>
    <property type="match status" value="1"/>
</dbReference>
<name>M2Q6F3_9PSEU</name>
<comment type="caution">
    <text evidence="3">The sequence shown here is derived from an EMBL/GenBank/DDBJ whole genome shotgun (WGS) entry which is preliminary data.</text>
</comment>
<dbReference type="AlphaFoldDB" id="M2Q6F3"/>
<dbReference type="PATRIC" id="fig|1238180.3.peg.8578"/>
<dbReference type="InterPro" id="IPR001584">
    <property type="entry name" value="Integrase_cat-core"/>
</dbReference>
<dbReference type="GO" id="GO:0015074">
    <property type="term" value="P:DNA integration"/>
    <property type="evidence" value="ECO:0007669"/>
    <property type="project" value="InterPro"/>
</dbReference>
<dbReference type="SUPFAM" id="SSF53098">
    <property type="entry name" value="Ribonuclease H-like"/>
    <property type="match status" value="1"/>
</dbReference>
<gene>
    <name evidence="3" type="ORF">C791_0987</name>
</gene>
<dbReference type="InterPro" id="IPR050900">
    <property type="entry name" value="Transposase_IS3/IS150/IS904"/>
</dbReference>
<dbReference type="PANTHER" id="PTHR46889:SF4">
    <property type="entry name" value="TRANSPOSASE INSO FOR INSERTION SEQUENCE ELEMENT IS911B-RELATED"/>
    <property type="match status" value="1"/>
</dbReference>
<dbReference type="InterPro" id="IPR048020">
    <property type="entry name" value="Transpos_IS3"/>
</dbReference>
<dbReference type="Pfam" id="PF00665">
    <property type="entry name" value="rve"/>
    <property type="match status" value="1"/>
</dbReference>
<dbReference type="PROSITE" id="PS50994">
    <property type="entry name" value="INTEGRASE"/>
    <property type="match status" value="1"/>
</dbReference>
<accession>M2Q6F3</accession>
<evidence type="ECO:0000313" key="3">
    <source>
        <dbReference type="EMBL" id="EMD21702.1"/>
    </source>
</evidence>
<organism evidence="3 4">
    <name type="scientific">Amycolatopsis azurea DSM 43854</name>
    <dbReference type="NCBI Taxonomy" id="1238180"/>
    <lineage>
        <taxon>Bacteria</taxon>
        <taxon>Bacillati</taxon>
        <taxon>Actinomycetota</taxon>
        <taxon>Actinomycetes</taxon>
        <taxon>Pseudonocardiales</taxon>
        <taxon>Pseudonocardiaceae</taxon>
        <taxon>Amycolatopsis</taxon>
    </lineage>
</organism>
<evidence type="ECO:0000259" key="2">
    <source>
        <dbReference type="PROSITE" id="PS50994"/>
    </source>
</evidence>
<evidence type="ECO:0000256" key="1">
    <source>
        <dbReference type="ARBA" id="ARBA00002286"/>
    </source>
</evidence>
<dbReference type="GO" id="GO:0003676">
    <property type="term" value="F:nucleic acid binding"/>
    <property type="evidence" value="ECO:0007669"/>
    <property type="project" value="InterPro"/>
</dbReference>